<dbReference type="EMBL" id="JARKIE010000050">
    <property type="protein sequence ID" value="KAJ7692768.1"/>
    <property type="molecule type" value="Genomic_DNA"/>
</dbReference>
<evidence type="ECO:0000313" key="3">
    <source>
        <dbReference type="Proteomes" id="UP001221757"/>
    </source>
</evidence>
<accession>A0AAD7GFR0</accession>
<protein>
    <submittedName>
        <fullName evidence="2">Uncharacterized protein</fullName>
    </submittedName>
</protein>
<reference evidence="2" key="1">
    <citation type="submission" date="2023-03" db="EMBL/GenBank/DDBJ databases">
        <title>Massive genome expansion in bonnet fungi (Mycena s.s.) driven by repeated elements and novel gene families across ecological guilds.</title>
        <authorList>
            <consortium name="Lawrence Berkeley National Laboratory"/>
            <person name="Harder C.B."/>
            <person name="Miyauchi S."/>
            <person name="Viragh M."/>
            <person name="Kuo A."/>
            <person name="Thoen E."/>
            <person name="Andreopoulos B."/>
            <person name="Lu D."/>
            <person name="Skrede I."/>
            <person name="Drula E."/>
            <person name="Henrissat B."/>
            <person name="Morin E."/>
            <person name="Kohler A."/>
            <person name="Barry K."/>
            <person name="LaButti K."/>
            <person name="Morin E."/>
            <person name="Salamov A."/>
            <person name="Lipzen A."/>
            <person name="Mereny Z."/>
            <person name="Hegedus B."/>
            <person name="Baldrian P."/>
            <person name="Stursova M."/>
            <person name="Weitz H."/>
            <person name="Taylor A."/>
            <person name="Grigoriev I.V."/>
            <person name="Nagy L.G."/>
            <person name="Martin F."/>
            <person name="Kauserud H."/>
        </authorList>
    </citation>
    <scope>NUCLEOTIDE SEQUENCE</scope>
    <source>
        <strain evidence="2">CBHHK067</strain>
    </source>
</reference>
<dbReference type="AlphaFoldDB" id="A0AAD7GFR0"/>
<keyword evidence="3" id="KW-1185">Reference proteome</keyword>
<sequence>MIPAPGTPDARTRPARCTGPAPPAAKISSGGPPTAARTGGVFACMLDGRESREDSGRAATPAARTRTRPAIHRAIASRRDNHQRRPPRTRQIQDTAQRHGACRARTGGVFACCPLSLLGGGRGQGARTTRGVRELLARSPARQRAAAKPGARPATKTPSAVKIPLSGPATAGGARAASWFACCMGGSRARA</sequence>
<evidence type="ECO:0000313" key="2">
    <source>
        <dbReference type="EMBL" id="KAJ7692768.1"/>
    </source>
</evidence>
<proteinExistence type="predicted"/>
<evidence type="ECO:0000256" key="1">
    <source>
        <dbReference type="SAM" id="MobiDB-lite"/>
    </source>
</evidence>
<gene>
    <name evidence="2" type="ORF">B0H17DRAFT_533968</name>
</gene>
<comment type="caution">
    <text evidence="2">The sequence shown here is derived from an EMBL/GenBank/DDBJ whole genome shotgun (WGS) entry which is preliminary data.</text>
</comment>
<dbReference type="Proteomes" id="UP001221757">
    <property type="component" value="Unassembled WGS sequence"/>
</dbReference>
<feature type="region of interest" description="Disordered" evidence="1">
    <location>
        <begin position="1"/>
        <end position="98"/>
    </location>
</feature>
<name>A0AAD7GFR0_MYCRO</name>
<feature type="region of interest" description="Disordered" evidence="1">
    <location>
        <begin position="139"/>
        <end position="172"/>
    </location>
</feature>
<organism evidence="2 3">
    <name type="scientific">Mycena rosella</name>
    <name type="common">Pink bonnet</name>
    <name type="synonym">Agaricus rosellus</name>
    <dbReference type="NCBI Taxonomy" id="1033263"/>
    <lineage>
        <taxon>Eukaryota</taxon>
        <taxon>Fungi</taxon>
        <taxon>Dikarya</taxon>
        <taxon>Basidiomycota</taxon>
        <taxon>Agaricomycotina</taxon>
        <taxon>Agaricomycetes</taxon>
        <taxon>Agaricomycetidae</taxon>
        <taxon>Agaricales</taxon>
        <taxon>Marasmiineae</taxon>
        <taxon>Mycenaceae</taxon>
        <taxon>Mycena</taxon>
    </lineage>
</organism>
<feature type="compositionally biased region" description="Basic and acidic residues" evidence="1">
    <location>
        <begin position="47"/>
        <end position="56"/>
    </location>
</feature>